<evidence type="ECO:0000256" key="6">
    <source>
        <dbReference type="ARBA" id="ARBA00023163"/>
    </source>
</evidence>
<dbReference type="Pfam" id="PF22811">
    <property type="entry name" value="Zn_ribbon_NrdR"/>
    <property type="match status" value="1"/>
</dbReference>
<dbReference type="InterPro" id="IPR055173">
    <property type="entry name" value="NrdR-like_N"/>
</dbReference>
<keyword evidence="2 7" id="KW-0547">Nucleotide-binding</keyword>
<feature type="zinc finger region" evidence="7">
    <location>
        <begin position="3"/>
        <end position="34"/>
    </location>
</feature>
<keyword evidence="3 7" id="KW-0067">ATP-binding</keyword>
<evidence type="ECO:0000313" key="10">
    <source>
        <dbReference type="Proteomes" id="UP000230543"/>
    </source>
</evidence>
<evidence type="ECO:0000256" key="4">
    <source>
        <dbReference type="ARBA" id="ARBA00023015"/>
    </source>
</evidence>
<dbReference type="AlphaFoldDB" id="A0A2M6WDC3"/>
<comment type="function">
    <text evidence="7">Negatively regulates transcription of bacterial ribonucleotide reductase nrd genes and operons by binding to NrdR-boxes.</text>
</comment>
<comment type="cofactor">
    <cofactor evidence="7">
        <name>Zn(2+)</name>
        <dbReference type="ChEBI" id="CHEBI:29105"/>
    </cofactor>
    <text evidence="7">Binds 1 zinc ion.</text>
</comment>
<keyword evidence="7" id="KW-0862">Zinc</keyword>
<dbReference type="Proteomes" id="UP000230543">
    <property type="component" value="Unassembled WGS sequence"/>
</dbReference>
<name>A0A2M6WDC3_9BACT</name>
<dbReference type="PROSITE" id="PS51161">
    <property type="entry name" value="ATP_CONE"/>
    <property type="match status" value="1"/>
</dbReference>
<keyword evidence="7" id="KW-0479">Metal-binding</keyword>
<evidence type="ECO:0000256" key="2">
    <source>
        <dbReference type="ARBA" id="ARBA00022741"/>
    </source>
</evidence>
<dbReference type="Pfam" id="PF03477">
    <property type="entry name" value="ATP-cone"/>
    <property type="match status" value="1"/>
</dbReference>
<keyword evidence="5 7" id="KW-0238">DNA-binding</keyword>
<evidence type="ECO:0000256" key="5">
    <source>
        <dbReference type="ARBA" id="ARBA00023125"/>
    </source>
</evidence>
<sequence length="156" mass="18755">MRCPVCLTKDTKVTDSRIAEDGFTIKRRRECQKCNFRFSTYEQIEILNLFVIKRNGSKEPYVREKLRNGLIKSLEKRPYTQDKFSKLVNTIERDIQKKKKDEITSLEIGELVMKRLKGFDKIAYIRFASIYRSFEDVRTFQKELNDLMKNRKNKKR</sequence>
<dbReference type="HAMAP" id="MF_00440">
    <property type="entry name" value="NrdR"/>
    <property type="match status" value="1"/>
</dbReference>
<reference evidence="10" key="1">
    <citation type="submission" date="2017-09" db="EMBL/GenBank/DDBJ databases">
        <title>Depth-based differentiation of microbial function through sediment-hosted aquifers and enrichment of novel symbionts in the deep terrestrial subsurface.</title>
        <authorList>
            <person name="Probst A.J."/>
            <person name="Ladd B."/>
            <person name="Jarett J.K."/>
            <person name="Geller-Mcgrath D.E."/>
            <person name="Sieber C.M.K."/>
            <person name="Emerson J.B."/>
            <person name="Anantharaman K."/>
            <person name="Thomas B.C."/>
            <person name="Malmstrom R."/>
            <person name="Stieglmeier M."/>
            <person name="Klingl A."/>
            <person name="Woyke T."/>
            <person name="Ryan C.M."/>
            <person name="Banfield J.F."/>
        </authorList>
    </citation>
    <scope>NUCLEOTIDE SEQUENCE [LARGE SCALE GENOMIC DNA]</scope>
</reference>
<comment type="similarity">
    <text evidence="7">Belongs to the NrdR family.</text>
</comment>
<keyword evidence="7" id="KW-0863">Zinc-finger</keyword>
<evidence type="ECO:0000313" key="9">
    <source>
        <dbReference type="EMBL" id="PIT90745.1"/>
    </source>
</evidence>
<dbReference type="InterPro" id="IPR003796">
    <property type="entry name" value="RNR_NrdR-like"/>
</dbReference>
<accession>A0A2M6WDC3</accession>
<dbReference type="PANTHER" id="PTHR30455">
    <property type="entry name" value="TRANSCRIPTIONAL REPRESSOR NRDR"/>
    <property type="match status" value="1"/>
</dbReference>
<dbReference type="NCBIfam" id="TIGR00244">
    <property type="entry name" value="transcriptional regulator NrdR"/>
    <property type="match status" value="1"/>
</dbReference>
<dbReference type="EMBL" id="PFBO01000016">
    <property type="protein sequence ID" value="PIT90745.1"/>
    <property type="molecule type" value="Genomic_DNA"/>
</dbReference>
<evidence type="ECO:0000256" key="3">
    <source>
        <dbReference type="ARBA" id="ARBA00022840"/>
    </source>
</evidence>
<feature type="domain" description="ATP-cone" evidence="8">
    <location>
        <begin position="49"/>
        <end position="139"/>
    </location>
</feature>
<proteinExistence type="inferred from homology"/>
<evidence type="ECO:0000259" key="8">
    <source>
        <dbReference type="PROSITE" id="PS51161"/>
    </source>
</evidence>
<evidence type="ECO:0000256" key="7">
    <source>
        <dbReference type="HAMAP-Rule" id="MF_00440"/>
    </source>
</evidence>
<organism evidence="9 10">
    <name type="scientific">Candidatus Komeilibacteria bacterium CG10_big_fil_rev_8_21_14_0_10_41_13</name>
    <dbReference type="NCBI Taxonomy" id="1974476"/>
    <lineage>
        <taxon>Bacteria</taxon>
        <taxon>Candidatus Komeiliibacteriota</taxon>
    </lineage>
</organism>
<protein>
    <recommendedName>
        <fullName evidence="7">Transcriptional repressor NrdR</fullName>
    </recommendedName>
</protein>
<dbReference type="InterPro" id="IPR005144">
    <property type="entry name" value="ATP-cone_dom"/>
</dbReference>
<gene>
    <name evidence="7" type="primary">nrdR</name>
    <name evidence="9" type="ORF">COU22_00475</name>
</gene>
<keyword evidence="4 7" id="KW-0805">Transcription regulation</keyword>
<comment type="caution">
    <text evidence="9">The sequence shown here is derived from an EMBL/GenBank/DDBJ whole genome shotgun (WGS) entry which is preliminary data.</text>
</comment>
<dbReference type="GO" id="GO:0005524">
    <property type="term" value="F:ATP binding"/>
    <property type="evidence" value="ECO:0007669"/>
    <property type="project" value="UniProtKB-UniRule"/>
</dbReference>
<dbReference type="GO" id="GO:0003677">
    <property type="term" value="F:DNA binding"/>
    <property type="evidence" value="ECO:0007669"/>
    <property type="project" value="UniProtKB-KW"/>
</dbReference>
<keyword evidence="1 7" id="KW-0678">Repressor</keyword>
<keyword evidence="6 7" id="KW-0804">Transcription</keyword>
<evidence type="ECO:0000256" key="1">
    <source>
        <dbReference type="ARBA" id="ARBA00022491"/>
    </source>
</evidence>
<dbReference type="GO" id="GO:0008270">
    <property type="term" value="F:zinc ion binding"/>
    <property type="evidence" value="ECO:0007669"/>
    <property type="project" value="UniProtKB-UniRule"/>
</dbReference>
<dbReference type="PANTHER" id="PTHR30455:SF2">
    <property type="entry name" value="TRANSCRIPTIONAL REPRESSOR NRDR"/>
    <property type="match status" value="1"/>
</dbReference>
<dbReference type="GO" id="GO:0045892">
    <property type="term" value="P:negative regulation of DNA-templated transcription"/>
    <property type="evidence" value="ECO:0007669"/>
    <property type="project" value="UniProtKB-UniRule"/>
</dbReference>